<comment type="caution">
    <text evidence="1">The sequence shown here is derived from an EMBL/GenBank/DDBJ whole genome shotgun (WGS) entry which is preliminary data.</text>
</comment>
<accession>A0A9D1FM67</accession>
<sequence length="264" mass="30887">MEQAKQFHEKDLERLQRFCLMDDDFMSKCFEDNLECTELVVHIVLNRDDLKIQQVHIQHQIKNLQGRSIVLDIYAVDQNGKRYNIEIQRADRGAGAKRARYNSSLMDANITSPGDHYENLAETYVIFITEKDVLGKKEALYHIDRVIQETGEFFGDEAHILYVNGEYQEDTPLGILMRDFHCTDPKDMRYRPLADRARYFKETEKGVATMCKMMEDMREEADLEARKSMVQNMLRDGKLSLEDIAKYSQLSLEEVEELAKRENA</sequence>
<evidence type="ECO:0000313" key="1">
    <source>
        <dbReference type="EMBL" id="HIS76376.1"/>
    </source>
</evidence>
<gene>
    <name evidence="1" type="ORF">IAB51_06125</name>
</gene>
<reference evidence="1" key="1">
    <citation type="submission" date="2020-10" db="EMBL/GenBank/DDBJ databases">
        <authorList>
            <person name="Gilroy R."/>
        </authorList>
    </citation>
    <scope>NUCLEOTIDE SEQUENCE</scope>
    <source>
        <strain evidence="1">CHK199-13235</strain>
    </source>
</reference>
<evidence type="ECO:0000313" key="2">
    <source>
        <dbReference type="Proteomes" id="UP000824002"/>
    </source>
</evidence>
<proteinExistence type="predicted"/>
<dbReference type="NCBIfam" id="TIGR01784">
    <property type="entry name" value="T_den_put_tspse"/>
    <property type="match status" value="1"/>
</dbReference>
<dbReference type="Pfam" id="PF12784">
    <property type="entry name" value="PDDEXK_2"/>
    <property type="match status" value="1"/>
</dbReference>
<name>A0A9D1FM67_9FIRM</name>
<dbReference type="InterPro" id="IPR010106">
    <property type="entry name" value="RpnA"/>
</dbReference>
<organism evidence="1 2">
    <name type="scientific">Candidatus Merdivicinus excrementipullorum</name>
    <dbReference type="NCBI Taxonomy" id="2840867"/>
    <lineage>
        <taxon>Bacteria</taxon>
        <taxon>Bacillati</taxon>
        <taxon>Bacillota</taxon>
        <taxon>Clostridia</taxon>
        <taxon>Eubacteriales</taxon>
        <taxon>Oscillospiraceae</taxon>
        <taxon>Oscillospiraceae incertae sedis</taxon>
        <taxon>Candidatus Merdivicinus</taxon>
    </lineage>
</organism>
<dbReference type="AlphaFoldDB" id="A0A9D1FM67"/>
<dbReference type="Proteomes" id="UP000824002">
    <property type="component" value="Unassembled WGS sequence"/>
</dbReference>
<reference evidence="1" key="2">
    <citation type="journal article" date="2021" name="PeerJ">
        <title>Extensive microbial diversity within the chicken gut microbiome revealed by metagenomics and culture.</title>
        <authorList>
            <person name="Gilroy R."/>
            <person name="Ravi A."/>
            <person name="Getino M."/>
            <person name="Pursley I."/>
            <person name="Horton D.L."/>
            <person name="Alikhan N.F."/>
            <person name="Baker D."/>
            <person name="Gharbi K."/>
            <person name="Hall N."/>
            <person name="Watson M."/>
            <person name="Adriaenssens E.M."/>
            <person name="Foster-Nyarko E."/>
            <person name="Jarju S."/>
            <person name="Secka A."/>
            <person name="Antonio M."/>
            <person name="Oren A."/>
            <person name="Chaudhuri R.R."/>
            <person name="La Ragione R."/>
            <person name="Hildebrand F."/>
            <person name="Pallen M.J."/>
        </authorList>
    </citation>
    <scope>NUCLEOTIDE SEQUENCE</scope>
    <source>
        <strain evidence="1">CHK199-13235</strain>
    </source>
</reference>
<dbReference type="EMBL" id="DVJP01000040">
    <property type="protein sequence ID" value="HIS76376.1"/>
    <property type="molecule type" value="Genomic_DNA"/>
</dbReference>
<protein>
    <submittedName>
        <fullName evidence="1">Rpn family recombination-promoting nuclease/putative transposase</fullName>
    </submittedName>
</protein>